<gene>
    <name evidence="2" type="primary">LOC118893890</name>
</gene>
<name>A0A8B8X6Y6_BALMU</name>
<dbReference type="GeneID" id="118893890"/>
<dbReference type="AlphaFoldDB" id="A0A8B8X6Y6"/>
<dbReference type="RefSeq" id="XP_036705417.1">
    <property type="nucleotide sequence ID" value="XM_036849522.1"/>
</dbReference>
<keyword evidence="1" id="KW-1185">Reference proteome</keyword>
<accession>A0A8B8X6Y6</accession>
<proteinExistence type="predicted"/>
<protein>
    <submittedName>
        <fullName evidence="2">Uncharacterized protein LOC118893890 isoform X2</fullName>
    </submittedName>
</protein>
<dbReference type="Proteomes" id="UP000694857">
    <property type="component" value="Chromosome 4"/>
</dbReference>
<sequence>MDMIQTGLQKLTRRPTHAKVLRAQDFKQKKTRALELSDEETGGGRALSCVPLLISTWPRQAEEGEGTLIRLQPLQHTSHGLLLGKGERSKVF</sequence>
<reference evidence="2" key="1">
    <citation type="submission" date="2025-08" db="UniProtKB">
        <authorList>
            <consortium name="RefSeq"/>
        </authorList>
    </citation>
    <scope>IDENTIFICATION</scope>
    <source>
        <tissue evidence="2">Epidermis and Blubber</tissue>
    </source>
</reference>
<evidence type="ECO:0000313" key="1">
    <source>
        <dbReference type="Proteomes" id="UP000694857"/>
    </source>
</evidence>
<organism evidence="1 2">
    <name type="scientific">Balaenoptera musculus</name>
    <name type="common">Blue whale</name>
    <dbReference type="NCBI Taxonomy" id="9771"/>
    <lineage>
        <taxon>Eukaryota</taxon>
        <taxon>Metazoa</taxon>
        <taxon>Chordata</taxon>
        <taxon>Craniata</taxon>
        <taxon>Vertebrata</taxon>
        <taxon>Euteleostomi</taxon>
        <taxon>Mammalia</taxon>
        <taxon>Eutheria</taxon>
        <taxon>Laurasiatheria</taxon>
        <taxon>Artiodactyla</taxon>
        <taxon>Whippomorpha</taxon>
        <taxon>Cetacea</taxon>
        <taxon>Mysticeti</taxon>
        <taxon>Balaenopteridae</taxon>
        <taxon>Balaenoptera</taxon>
    </lineage>
</organism>
<evidence type="ECO:0000313" key="2">
    <source>
        <dbReference type="RefSeq" id="XP_036705417.1"/>
    </source>
</evidence>